<dbReference type="Gene3D" id="3.80.10.10">
    <property type="entry name" value="Ribonuclease Inhibitor"/>
    <property type="match status" value="1"/>
</dbReference>
<name>A0A9N8ZS92_9GLOM</name>
<dbReference type="OrthoDB" id="2354951at2759"/>
<organism evidence="2 3">
    <name type="scientific">Funneliformis caledonium</name>
    <dbReference type="NCBI Taxonomy" id="1117310"/>
    <lineage>
        <taxon>Eukaryota</taxon>
        <taxon>Fungi</taxon>
        <taxon>Fungi incertae sedis</taxon>
        <taxon>Mucoromycota</taxon>
        <taxon>Glomeromycotina</taxon>
        <taxon>Glomeromycetes</taxon>
        <taxon>Glomerales</taxon>
        <taxon>Glomeraceae</taxon>
        <taxon>Funneliformis</taxon>
    </lineage>
</organism>
<dbReference type="EMBL" id="CAJVPQ010000719">
    <property type="protein sequence ID" value="CAG8505114.1"/>
    <property type="molecule type" value="Genomic_DNA"/>
</dbReference>
<sequence>MIRTHNKADENSLRPSPFLPIECLQEIFSYFHDDTLILSKCLRVNKFWFENAASILWKSPFGHLHTPPSIKLIETCLKFHDARLKNALAHVGIPLPPSTSSTSEFIYAPYVRELRYKGLYDAACDFIFNSSDYYEQKRHGDSDRQKDLKGERRLLALVGELSLFFIRKCSSIDVISYDTEEIYFYAQDLYLSSLNSLSEAFQLFKRVKRLTIGGKYEKGTLMSNMSRFCKNLLSLELNFYEFDMYDLDGDQNEPNKMSTLLSVQKSLLNLTVRGPFRFLSNVLAPLKSQAKTLSHIGFERVRFNNPLPLESVATCINLKTLIFEDCVNLHDKTLAPLASASFHRLKKLVFKNAHQLYLDNLARLIKNTQGSLKEIRFRRREFKNMVVSNVPDIPVKVIEVISLCCPNLVIFEGHVEKESMPHFLKIYASTFLEKLFISVEYKNGEFFRSQVAFQLPDTLRHLSISTKDYFSRKDLDQFLTLCSAPLESLQFPQSLYINDDYLDLITKKVWTLRLVTFSKNSLITEKGIQRARKVISFVRKNGEEYV</sequence>
<reference evidence="2" key="1">
    <citation type="submission" date="2021-06" db="EMBL/GenBank/DDBJ databases">
        <authorList>
            <person name="Kallberg Y."/>
            <person name="Tangrot J."/>
            <person name="Rosling A."/>
        </authorList>
    </citation>
    <scope>NUCLEOTIDE SEQUENCE</scope>
    <source>
        <strain evidence="2">UK204</strain>
    </source>
</reference>
<dbReference type="AlphaFoldDB" id="A0A9N8ZS92"/>
<comment type="caution">
    <text evidence="2">The sequence shown here is derived from an EMBL/GenBank/DDBJ whole genome shotgun (WGS) entry which is preliminary data.</text>
</comment>
<dbReference type="Proteomes" id="UP000789570">
    <property type="component" value="Unassembled WGS sequence"/>
</dbReference>
<accession>A0A9N8ZS92</accession>
<dbReference type="InterPro" id="IPR001810">
    <property type="entry name" value="F-box_dom"/>
</dbReference>
<dbReference type="InterPro" id="IPR032675">
    <property type="entry name" value="LRR_dom_sf"/>
</dbReference>
<keyword evidence="3" id="KW-1185">Reference proteome</keyword>
<gene>
    <name evidence="2" type="ORF">FCALED_LOCUS3907</name>
</gene>
<evidence type="ECO:0000313" key="2">
    <source>
        <dbReference type="EMBL" id="CAG8505114.1"/>
    </source>
</evidence>
<proteinExistence type="predicted"/>
<feature type="domain" description="F-box" evidence="1">
    <location>
        <begin position="19"/>
        <end position="61"/>
    </location>
</feature>
<protein>
    <submittedName>
        <fullName evidence="2">6388_t:CDS:1</fullName>
    </submittedName>
</protein>
<evidence type="ECO:0000259" key="1">
    <source>
        <dbReference type="Pfam" id="PF12937"/>
    </source>
</evidence>
<dbReference type="Pfam" id="PF12937">
    <property type="entry name" value="F-box-like"/>
    <property type="match status" value="1"/>
</dbReference>
<evidence type="ECO:0000313" key="3">
    <source>
        <dbReference type="Proteomes" id="UP000789570"/>
    </source>
</evidence>
<dbReference type="SUPFAM" id="SSF52047">
    <property type="entry name" value="RNI-like"/>
    <property type="match status" value="1"/>
</dbReference>